<dbReference type="PROSITE" id="PS50894">
    <property type="entry name" value="HPT"/>
    <property type="match status" value="1"/>
</dbReference>
<reference evidence="14 15" key="1">
    <citation type="journal article" date="2012" name="J. Bacteriol.">
        <title>Draft Genome Sequence of the Purple Photosynthetic Bacterium Phaeospirillum molischianum DSM120, a Particularly Versatile Bacterium.</title>
        <authorList>
            <person name="Duquesne K."/>
            <person name="Prima V."/>
            <person name="Ji B."/>
            <person name="Rouy Z."/>
            <person name="Medigue C."/>
            <person name="Talla E."/>
            <person name="Sturgis J.N."/>
        </authorList>
    </citation>
    <scope>NUCLEOTIDE SEQUENCE [LARGE SCALE GENOMIC DNA]</scope>
    <source>
        <strain evidence="15">DSM120</strain>
    </source>
</reference>
<keyword evidence="3 11" id="KW-0597">Phosphoprotein</keyword>
<dbReference type="Gene3D" id="3.40.50.2300">
    <property type="match status" value="1"/>
</dbReference>
<dbReference type="STRING" id="1150626.PHAMO_20057"/>
<dbReference type="GO" id="GO:0005524">
    <property type="term" value="F:ATP binding"/>
    <property type="evidence" value="ECO:0007669"/>
    <property type="project" value="UniProtKB-KW"/>
</dbReference>
<comment type="subcellular location">
    <subcellularLocation>
        <location evidence="1">Cell membrane</location>
        <topology evidence="1">Multi-pass membrane protein</topology>
    </subcellularLocation>
</comment>
<evidence type="ECO:0000256" key="10">
    <source>
        <dbReference type="PROSITE-ProRule" id="PRU00110"/>
    </source>
</evidence>
<dbReference type="Proteomes" id="UP000004169">
    <property type="component" value="Unassembled WGS sequence"/>
</dbReference>
<dbReference type="CDD" id="cd00088">
    <property type="entry name" value="HPT"/>
    <property type="match status" value="1"/>
</dbReference>
<dbReference type="eggNOG" id="COG2198">
    <property type="taxonomic scope" value="Bacteria"/>
</dbReference>
<comment type="caution">
    <text evidence="14">The sequence shown here is derived from an EMBL/GenBank/DDBJ whole genome shotgun (WGS) entry which is preliminary data.</text>
</comment>
<keyword evidence="2" id="KW-1003">Cell membrane</keyword>
<evidence type="ECO:0000256" key="2">
    <source>
        <dbReference type="ARBA" id="ARBA00022475"/>
    </source>
</evidence>
<name>H8FPT3_MAGML</name>
<dbReference type="SUPFAM" id="SSF47226">
    <property type="entry name" value="Histidine-containing phosphotransfer domain, HPT domain"/>
    <property type="match status" value="1"/>
</dbReference>
<keyword evidence="9" id="KW-0472">Membrane</keyword>
<evidence type="ECO:0000256" key="4">
    <source>
        <dbReference type="ARBA" id="ARBA00022692"/>
    </source>
</evidence>
<gene>
    <name evidence="14" type="ORF">PHAMO_20057</name>
</gene>
<dbReference type="Pfam" id="PF01627">
    <property type="entry name" value="Hpt"/>
    <property type="match status" value="1"/>
</dbReference>
<dbReference type="SMART" id="SM00448">
    <property type="entry name" value="REC"/>
    <property type="match status" value="1"/>
</dbReference>
<evidence type="ECO:0000256" key="9">
    <source>
        <dbReference type="ARBA" id="ARBA00023136"/>
    </source>
</evidence>
<evidence type="ECO:0000256" key="7">
    <source>
        <dbReference type="ARBA" id="ARBA00022989"/>
    </source>
</evidence>
<dbReference type="InterPro" id="IPR008207">
    <property type="entry name" value="Sig_transdc_His_kin_Hpt_dom"/>
</dbReference>
<evidence type="ECO:0000256" key="6">
    <source>
        <dbReference type="ARBA" id="ARBA00022840"/>
    </source>
</evidence>
<dbReference type="AlphaFoldDB" id="H8FPT3"/>
<keyword evidence="5" id="KW-0547">Nucleotide-binding</keyword>
<evidence type="ECO:0000313" key="15">
    <source>
        <dbReference type="Proteomes" id="UP000004169"/>
    </source>
</evidence>
<evidence type="ECO:0000256" key="3">
    <source>
        <dbReference type="ARBA" id="ARBA00022553"/>
    </source>
</evidence>
<keyword evidence="4" id="KW-0812">Transmembrane</keyword>
<evidence type="ECO:0000256" key="1">
    <source>
        <dbReference type="ARBA" id="ARBA00004651"/>
    </source>
</evidence>
<proteinExistence type="predicted"/>
<dbReference type="SUPFAM" id="SSF52172">
    <property type="entry name" value="CheY-like"/>
    <property type="match status" value="1"/>
</dbReference>
<keyword evidence="14" id="KW-0418">Kinase</keyword>
<dbReference type="Pfam" id="PF00072">
    <property type="entry name" value="Response_reg"/>
    <property type="match status" value="1"/>
</dbReference>
<evidence type="ECO:0000256" key="5">
    <source>
        <dbReference type="ARBA" id="ARBA00022741"/>
    </source>
</evidence>
<dbReference type="InterPro" id="IPR001789">
    <property type="entry name" value="Sig_transdc_resp-reg_receiver"/>
</dbReference>
<evidence type="ECO:0000313" key="14">
    <source>
        <dbReference type="EMBL" id="CCG40371.1"/>
    </source>
</evidence>
<dbReference type="Gene3D" id="1.20.120.160">
    <property type="entry name" value="HPT domain"/>
    <property type="match status" value="1"/>
</dbReference>
<dbReference type="GO" id="GO:0005886">
    <property type="term" value="C:plasma membrane"/>
    <property type="evidence" value="ECO:0007669"/>
    <property type="project" value="UniProtKB-SubCell"/>
</dbReference>
<feature type="domain" description="Response regulatory" evidence="12">
    <location>
        <begin position="26"/>
        <end position="143"/>
    </location>
</feature>
<protein>
    <submittedName>
        <fullName evidence="14">Signal transduction histidine kinase</fullName>
    </submittedName>
</protein>
<feature type="domain" description="HPt" evidence="13">
    <location>
        <begin position="169"/>
        <end position="266"/>
    </location>
</feature>
<dbReference type="InterPro" id="IPR011006">
    <property type="entry name" value="CheY-like_superfamily"/>
</dbReference>
<dbReference type="PANTHER" id="PTHR45339:SF1">
    <property type="entry name" value="HYBRID SIGNAL TRANSDUCTION HISTIDINE KINASE J"/>
    <property type="match status" value="1"/>
</dbReference>
<dbReference type="GO" id="GO:0000160">
    <property type="term" value="P:phosphorelay signal transduction system"/>
    <property type="evidence" value="ECO:0007669"/>
    <property type="project" value="UniProtKB-KW"/>
</dbReference>
<dbReference type="GO" id="GO:0004672">
    <property type="term" value="F:protein kinase activity"/>
    <property type="evidence" value="ECO:0007669"/>
    <property type="project" value="UniProtKB-ARBA"/>
</dbReference>
<sequence length="267" mass="28079">MTSSTDHNVLLAWDSPRFAATTARSRILVVDDNDVSRTVAADLLERSGHSVVTAVDGPSAIAVARDGRFDLILLDMQMPGMDGIEAAEVIRACPGAAGTVPIVLFTATPVASDEPRWRRAGIQGCLSKPFRIDRLVDLLASPVSPALLSESSLPLVALSDLALDLGALGHDRMAGLADLFRHSSGVDLERLLILTGEGKVGEAGAVAHRMAGAAASLHLHPLSTLCREIDVAARNQDLGAVAPLVKEVSALWHRSLDALVLALDEAE</sequence>
<dbReference type="CDD" id="cd17546">
    <property type="entry name" value="REC_hyHK_CKI1_RcsC-like"/>
    <property type="match status" value="1"/>
</dbReference>
<organism evidence="14 15">
    <name type="scientific">Magnetospirillum molischianum DSM 120</name>
    <dbReference type="NCBI Taxonomy" id="1150626"/>
    <lineage>
        <taxon>Bacteria</taxon>
        <taxon>Pseudomonadati</taxon>
        <taxon>Pseudomonadota</taxon>
        <taxon>Alphaproteobacteria</taxon>
        <taxon>Rhodospirillales</taxon>
        <taxon>Rhodospirillaceae</taxon>
        <taxon>Magnetospirillum</taxon>
    </lineage>
</organism>
<evidence type="ECO:0000256" key="8">
    <source>
        <dbReference type="ARBA" id="ARBA00023012"/>
    </source>
</evidence>
<dbReference type="PROSITE" id="PS50110">
    <property type="entry name" value="RESPONSE_REGULATORY"/>
    <property type="match status" value="1"/>
</dbReference>
<keyword evidence="15" id="KW-1185">Reference proteome</keyword>
<feature type="modified residue" description="4-aspartylphosphate" evidence="11">
    <location>
        <position position="75"/>
    </location>
</feature>
<evidence type="ECO:0000259" key="12">
    <source>
        <dbReference type="PROSITE" id="PS50110"/>
    </source>
</evidence>
<dbReference type="eggNOG" id="COG0784">
    <property type="taxonomic scope" value="Bacteria"/>
</dbReference>
<keyword evidence="14" id="KW-0808">Transferase</keyword>
<dbReference type="PANTHER" id="PTHR45339">
    <property type="entry name" value="HYBRID SIGNAL TRANSDUCTION HISTIDINE KINASE J"/>
    <property type="match status" value="1"/>
</dbReference>
<feature type="modified residue" description="Phosphohistidine" evidence="10">
    <location>
        <position position="208"/>
    </location>
</feature>
<keyword evidence="7" id="KW-1133">Transmembrane helix</keyword>
<evidence type="ECO:0000256" key="11">
    <source>
        <dbReference type="PROSITE-ProRule" id="PRU00169"/>
    </source>
</evidence>
<keyword evidence="6" id="KW-0067">ATP-binding</keyword>
<dbReference type="InterPro" id="IPR036641">
    <property type="entry name" value="HPT_dom_sf"/>
</dbReference>
<evidence type="ECO:0000259" key="13">
    <source>
        <dbReference type="PROSITE" id="PS50894"/>
    </source>
</evidence>
<dbReference type="EMBL" id="CAHP01000012">
    <property type="protein sequence ID" value="CCG40371.1"/>
    <property type="molecule type" value="Genomic_DNA"/>
</dbReference>
<accession>H8FPT3</accession>
<keyword evidence="8" id="KW-0902">Two-component regulatory system</keyword>